<name>A0ABR3JC95_9AGAR</name>
<evidence type="ECO:0000313" key="1">
    <source>
        <dbReference type="EMBL" id="KAL0953232.1"/>
    </source>
</evidence>
<dbReference type="Proteomes" id="UP001556367">
    <property type="component" value="Unassembled WGS sequence"/>
</dbReference>
<evidence type="ECO:0000313" key="2">
    <source>
        <dbReference type="Proteomes" id="UP001556367"/>
    </source>
</evidence>
<proteinExistence type="predicted"/>
<dbReference type="EMBL" id="JASNQZ010000008">
    <property type="protein sequence ID" value="KAL0953232.1"/>
    <property type="molecule type" value="Genomic_DNA"/>
</dbReference>
<gene>
    <name evidence="1" type="ORF">HGRIS_004485</name>
</gene>
<protein>
    <submittedName>
        <fullName evidence="1">Uncharacterized protein</fullName>
    </submittedName>
</protein>
<organism evidence="1 2">
    <name type="scientific">Hohenbuehelia grisea</name>
    <dbReference type="NCBI Taxonomy" id="104357"/>
    <lineage>
        <taxon>Eukaryota</taxon>
        <taxon>Fungi</taxon>
        <taxon>Dikarya</taxon>
        <taxon>Basidiomycota</taxon>
        <taxon>Agaricomycotina</taxon>
        <taxon>Agaricomycetes</taxon>
        <taxon>Agaricomycetidae</taxon>
        <taxon>Agaricales</taxon>
        <taxon>Pleurotineae</taxon>
        <taxon>Pleurotaceae</taxon>
        <taxon>Hohenbuehelia</taxon>
    </lineage>
</organism>
<accession>A0ABR3JC95</accession>
<sequence>MTLIFLPEDDEDRDLGEICAFVNAPRPRSLALGHPGWMYMHSAADTSRFGRFFESPTLQSPVLLNLSKHLYVVEKTMRAIAEPLYVGLGTRCKLAPSGPVIPTMAIYL</sequence>
<reference evidence="2" key="1">
    <citation type="submission" date="2024-06" db="EMBL/GenBank/DDBJ databases">
        <title>Multi-omics analyses provide insights into the biosynthesis of the anticancer antibiotic pleurotin in Hohenbuehelia grisea.</title>
        <authorList>
            <person name="Weaver J.A."/>
            <person name="Alberti F."/>
        </authorList>
    </citation>
    <scope>NUCLEOTIDE SEQUENCE [LARGE SCALE GENOMIC DNA]</scope>
    <source>
        <strain evidence="2">T-177</strain>
    </source>
</reference>
<keyword evidence="2" id="KW-1185">Reference proteome</keyword>
<comment type="caution">
    <text evidence="1">The sequence shown here is derived from an EMBL/GenBank/DDBJ whole genome shotgun (WGS) entry which is preliminary data.</text>
</comment>